<keyword evidence="2" id="KW-1185">Reference proteome</keyword>
<accession>A0A942US14</accession>
<dbReference type="RefSeq" id="WP_203366112.1">
    <property type="nucleotide sequence ID" value="NZ_WSFT01000029.1"/>
</dbReference>
<protein>
    <submittedName>
        <fullName evidence="1">Uncharacterized protein</fullName>
    </submittedName>
</protein>
<dbReference type="AlphaFoldDB" id="A0A942US14"/>
<dbReference type="Proteomes" id="UP000724672">
    <property type="component" value="Unassembled WGS sequence"/>
</dbReference>
<proteinExistence type="predicted"/>
<dbReference type="EMBL" id="WSFT01000029">
    <property type="protein sequence ID" value="MBS4538184.1"/>
    <property type="molecule type" value="Genomic_DNA"/>
</dbReference>
<reference evidence="1" key="1">
    <citation type="submission" date="2019-12" db="EMBL/GenBank/DDBJ databases">
        <title>Clostridiaceae gen. nov. sp. nov., isolated from sediment in Xinjiang, China.</title>
        <authorList>
            <person name="Zhang R."/>
        </authorList>
    </citation>
    <scope>NUCLEOTIDE SEQUENCE</scope>
    <source>
        <strain evidence="1">D2Q-11</strain>
    </source>
</reference>
<sequence length="51" mass="6098">MIVEEYKLGNTTIQIDDEFIDESKTEEILERIRQIAINSERKVKINEKPNY</sequence>
<evidence type="ECO:0000313" key="2">
    <source>
        <dbReference type="Proteomes" id="UP000724672"/>
    </source>
</evidence>
<evidence type="ECO:0000313" key="1">
    <source>
        <dbReference type="EMBL" id="MBS4538184.1"/>
    </source>
</evidence>
<organism evidence="1 2">
    <name type="scientific">Anaeromonas frigoriresistens</name>
    <dbReference type="NCBI Taxonomy" id="2683708"/>
    <lineage>
        <taxon>Bacteria</taxon>
        <taxon>Bacillati</taxon>
        <taxon>Bacillota</taxon>
        <taxon>Tissierellia</taxon>
        <taxon>Tissierellales</taxon>
        <taxon>Thermohalobacteraceae</taxon>
        <taxon>Anaeromonas</taxon>
    </lineage>
</organism>
<name>A0A942US14_9FIRM</name>
<gene>
    <name evidence="1" type="ORF">GOQ27_06900</name>
</gene>
<comment type="caution">
    <text evidence="1">The sequence shown here is derived from an EMBL/GenBank/DDBJ whole genome shotgun (WGS) entry which is preliminary data.</text>
</comment>